<organism evidence="1 2">
    <name type="scientific">Gigaspora margarita</name>
    <dbReference type="NCBI Taxonomy" id="4874"/>
    <lineage>
        <taxon>Eukaryota</taxon>
        <taxon>Fungi</taxon>
        <taxon>Fungi incertae sedis</taxon>
        <taxon>Mucoromycota</taxon>
        <taxon>Glomeromycotina</taxon>
        <taxon>Glomeromycetes</taxon>
        <taxon>Diversisporales</taxon>
        <taxon>Gigasporaceae</taxon>
        <taxon>Gigaspora</taxon>
    </lineage>
</organism>
<keyword evidence="2" id="KW-1185">Reference proteome</keyword>
<sequence length="211" mass="24690">MSKKAYFSDDSFTASFDSFSEEELYENPWEDLINEKNPATYLTGVMTAEIEKDSITPNMSENLTNNEIIKANETLINNWNIFIDTKRAKPIKQRAYQVAPNKQTFLESEIHAIELRGEDVNIMDIEKEDLPTKQEAFKVAMQKHAAIPKVEAMQIKNTSPWRTYYSHHLKQRIIQCEANFLENYIYNQVWKTIKPQLPLIAEYNLEPCQNF</sequence>
<evidence type="ECO:0000313" key="2">
    <source>
        <dbReference type="Proteomes" id="UP000789901"/>
    </source>
</evidence>
<dbReference type="EMBL" id="CAJVQB010045779">
    <property type="protein sequence ID" value="CAG8832640.1"/>
    <property type="molecule type" value="Genomic_DNA"/>
</dbReference>
<protein>
    <submittedName>
        <fullName evidence="1">36196_t:CDS:1</fullName>
    </submittedName>
</protein>
<reference evidence="1 2" key="1">
    <citation type="submission" date="2021-06" db="EMBL/GenBank/DDBJ databases">
        <authorList>
            <person name="Kallberg Y."/>
            <person name="Tangrot J."/>
            <person name="Rosling A."/>
        </authorList>
    </citation>
    <scope>NUCLEOTIDE SEQUENCE [LARGE SCALE GENOMIC DNA]</scope>
    <source>
        <strain evidence="1 2">120-4 pot B 10/14</strain>
    </source>
</reference>
<name>A0ABN7WHM7_GIGMA</name>
<accession>A0ABN7WHM7</accession>
<dbReference type="Proteomes" id="UP000789901">
    <property type="component" value="Unassembled WGS sequence"/>
</dbReference>
<gene>
    <name evidence="1" type="ORF">GMARGA_LOCUS31154</name>
</gene>
<comment type="caution">
    <text evidence="1">The sequence shown here is derived from an EMBL/GenBank/DDBJ whole genome shotgun (WGS) entry which is preliminary data.</text>
</comment>
<evidence type="ECO:0000313" key="1">
    <source>
        <dbReference type="EMBL" id="CAG8832640.1"/>
    </source>
</evidence>
<proteinExistence type="predicted"/>